<dbReference type="InterPro" id="IPR015679">
    <property type="entry name" value="PLipase_D_fam"/>
</dbReference>
<dbReference type="Pfam" id="PF03372">
    <property type="entry name" value="Exo_endo_phos"/>
    <property type="match status" value="1"/>
</dbReference>
<dbReference type="EC" id="3.1.4.4" evidence="2"/>
<dbReference type="SUPFAM" id="SSF56219">
    <property type="entry name" value="DNase I-like"/>
    <property type="match status" value="1"/>
</dbReference>
<proteinExistence type="predicted"/>
<dbReference type="PANTHER" id="PTHR18896:SF76">
    <property type="entry name" value="PHOSPHOLIPASE"/>
    <property type="match status" value="1"/>
</dbReference>
<keyword evidence="3" id="KW-0677">Repeat</keyword>
<dbReference type="GO" id="GO:0009395">
    <property type="term" value="P:phospholipid catabolic process"/>
    <property type="evidence" value="ECO:0007669"/>
    <property type="project" value="TreeGrafter"/>
</dbReference>
<dbReference type="Gene3D" id="3.60.10.10">
    <property type="entry name" value="Endonuclease/exonuclease/phosphatase"/>
    <property type="match status" value="1"/>
</dbReference>
<dbReference type="InterPro" id="IPR005135">
    <property type="entry name" value="Endo/exonuclease/phosphatase"/>
</dbReference>
<keyword evidence="6" id="KW-0443">Lipid metabolism</keyword>
<comment type="catalytic activity">
    <reaction evidence="1">
        <text>a 1,2-diacyl-sn-glycero-3-phosphocholine + H2O = a 1,2-diacyl-sn-glycero-3-phosphate + choline + H(+)</text>
        <dbReference type="Rhea" id="RHEA:14445"/>
        <dbReference type="ChEBI" id="CHEBI:15354"/>
        <dbReference type="ChEBI" id="CHEBI:15377"/>
        <dbReference type="ChEBI" id="CHEBI:15378"/>
        <dbReference type="ChEBI" id="CHEBI:57643"/>
        <dbReference type="ChEBI" id="CHEBI:58608"/>
        <dbReference type="EC" id="3.1.4.4"/>
    </reaction>
</comment>
<dbReference type="Pfam" id="PF13091">
    <property type="entry name" value="PLDc_2"/>
    <property type="match status" value="1"/>
</dbReference>
<dbReference type="Pfam" id="PF00078">
    <property type="entry name" value="RVT_1"/>
    <property type="match status" value="1"/>
</dbReference>
<evidence type="ECO:0000313" key="10">
    <source>
        <dbReference type="Proteomes" id="UP000663882"/>
    </source>
</evidence>
<dbReference type="CDD" id="cd09141">
    <property type="entry name" value="PLDc_vPLD1_2_yPLD_like_2"/>
    <property type="match status" value="1"/>
</dbReference>
<dbReference type="SUPFAM" id="SSF56024">
    <property type="entry name" value="Phospholipase D/nuclease"/>
    <property type="match status" value="1"/>
</dbReference>
<evidence type="ECO:0000256" key="4">
    <source>
        <dbReference type="ARBA" id="ARBA00022801"/>
    </source>
</evidence>
<dbReference type="CDD" id="cd09076">
    <property type="entry name" value="L1-EN"/>
    <property type="match status" value="1"/>
</dbReference>
<dbReference type="GO" id="GO:0060627">
    <property type="term" value="P:regulation of vesicle-mediated transport"/>
    <property type="evidence" value="ECO:0007669"/>
    <property type="project" value="TreeGrafter"/>
</dbReference>
<keyword evidence="5" id="KW-0442">Lipid degradation</keyword>
<protein>
    <recommendedName>
        <fullName evidence="2">phospholipase D</fullName>
        <ecNumber evidence="2">3.1.4.4</ecNumber>
    </recommendedName>
</protein>
<evidence type="ECO:0000256" key="7">
    <source>
        <dbReference type="SAM" id="MobiDB-lite"/>
    </source>
</evidence>
<comment type="caution">
    <text evidence="9">The sequence shown here is derived from an EMBL/GenBank/DDBJ whole genome shotgun (WGS) entry which is preliminary data.</text>
</comment>
<evidence type="ECO:0000256" key="5">
    <source>
        <dbReference type="ARBA" id="ARBA00022963"/>
    </source>
</evidence>
<accession>A0A815CTN2</accession>
<dbReference type="SMART" id="SM00155">
    <property type="entry name" value="PLDc"/>
    <property type="match status" value="1"/>
</dbReference>
<evidence type="ECO:0000256" key="2">
    <source>
        <dbReference type="ARBA" id="ARBA00012027"/>
    </source>
</evidence>
<dbReference type="PANTHER" id="PTHR18896">
    <property type="entry name" value="PHOSPHOLIPASE D"/>
    <property type="match status" value="1"/>
</dbReference>
<dbReference type="InterPro" id="IPR001736">
    <property type="entry name" value="PLipase_D/transphosphatidylase"/>
</dbReference>
<gene>
    <name evidence="9" type="ORF">RFH988_LOCUS29136</name>
</gene>
<evidence type="ECO:0000256" key="1">
    <source>
        <dbReference type="ARBA" id="ARBA00000798"/>
    </source>
</evidence>
<evidence type="ECO:0000256" key="6">
    <source>
        <dbReference type="ARBA" id="ARBA00023098"/>
    </source>
</evidence>
<evidence type="ECO:0000256" key="3">
    <source>
        <dbReference type="ARBA" id="ARBA00022737"/>
    </source>
</evidence>
<keyword evidence="4" id="KW-0378">Hydrolase</keyword>
<evidence type="ECO:0000259" key="8">
    <source>
        <dbReference type="PROSITE" id="PS50035"/>
    </source>
</evidence>
<dbReference type="Gene3D" id="3.30.870.10">
    <property type="entry name" value="Endonuclease Chain A"/>
    <property type="match status" value="1"/>
</dbReference>
<reference evidence="9" key="1">
    <citation type="submission" date="2021-02" db="EMBL/GenBank/DDBJ databases">
        <authorList>
            <person name="Nowell W R."/>
        </authorList>
    </citation>
    <scope>NUCLEOTIDE SEQUENCE</scope>
</reference>
<dbReference type="PROSITE" id="PS50035">
    <property type="entry name" value="PLD"/>
    <property type="match status" value="1"/>
</dbReference>
<dbReference type="AlphaFoldDB" id="A0A815CTN2"/>
<dbReference type="OrthoDB" id="14911at2759"/>
<dbReference type="InterPro" id="IPR000477">
    <property type="entry name" value="RT_dom"/>
</dbReference>
<dbReference type="GO" id="GO:0004630">
    <property type="term" value="F:phospholipase D activity"/>
    <property type="evidence" value="ECO:0007669"/>
    <property type="project" value="UniProtKB-EC"/>
</dbReference>
<organism evidence="9 10">
    <name type="scientific">Rotaria sordida</name>
    <dbReference type="NCBI Taxonomy" id="392033"/>
    <lineage>
        <taxon>Eukaryota</taxon>
        <taxon>Metazoa</taxon>
        <taxon>Spiralia</taxon>
        <taxon>Gnathifera</taxon>
        <taxon>Rotifera</taxon>
        <taxon>Eurotatoria</taxon>
        <taxon>Bdelloidea</taxon>
        <taxon>Philodinida</taxon>
        <taxon>Philodinidae</taxon>
        <taxon>Rotaria</taxon>
    </lineage>
</organism>
<feature type="domain" description="PLD phosphodiesterase" evidence="8">
    <location>
        <begin position="565"/>
        <end position="592"/>
    </location>
</feature>
<evidence type="ECO:0000313" key="9">
    <source>
        <dbReference type="EMBL" id="CAF1289501.1"/>
    </source>
</evidence>
<dbReference type="EMBL" id="CAJNOO010002685">
    <property type="protein sequence ID" value="CAF1289501.1"/>
    <property type="molecule type" value="Genomic_DNA"/>
</dbReference>
<sequence length="749" mass="85694">MNGQRQKPYRLGRRPGEQGPRPLSWNQDRVEKLATGTTNRTINQAITTSHAITAPTLSIPTIRNQLQAQTTTTTANSHVSNKLKLTKRIFTVGTWNVRTLWATGKLELLRNEMKHYRYDVIGISEVRWTGKGETTNGDFIWSGESNTDTKGVGMLLSVKARKALLSYNPVNSRLISARFTATPFNLTIINIYAPTSEASMDDIETFYDNLEEAVANTPKKDILIITGDWNAKVGDNNTGWESVMGKYGYGTINERGEQLLEFATSHNLFICNTTFQQKPNHFQKAFDTIKHKIIWVVLKSYGVDNKVVILLQQIYGQSRSAVRIGMDLGEWFQSSVGTRQGDPLSPLLFITYLERIMDQITSNNFGFNIGGICEKYLKNDLYPYLLPKSYDDVEDLTIENWKDFLESEPFRVNAQCVRSVGPWSARTKTIESSIQNAYIQMIDAAKHYIYIENQFFVSIAQDSVVRNQLGDVLFRRIERAHKNDEKFRIYIVLPLLPGFDSINTVQAVLYFIMRSIVKGDNSLFKRLENAGIPPKNYINVFGMRNHAILMGRLVNICCFFFWVTEIIYVHSKLMIIDDRMAICGSANINDRSLIGNRDSEFCIVINDLEEEDGRFNRQPVRVGKFCSSWRKKIFKMLLGIQFENPKNIDITDPVSDEFYSYFQNIAKQNTSIYEEVFGTMPTDRTRTFAQINAYNGMAKMNDTDPIKAQQKLKGIQGFVVEYPIYFLDKENYLPSMTSREGIAPLITWT</sequence>
<dbReference type="InterPro" id="IPR025202">
    <property type="entry name" value="PLD-like_dom"/>
</dbReference>
<dbReference type="Proteomes" id="UP000663882">
    <property type="component" value="Unassembled WGS sequence"/>
</dbReference>
<name>A0A815CTN2_9BILA</name>
<feature type="region of interest" description="Disordered" evidence="7">
    <location>
        <begin position="1"/>
        <end position="24"/>
    </location>
</feature>
<dbReference type="InterPro" id="IPR036691">
    <property type="entry name" value="Endo/exonu/phosph_ase_sf"/>
</dbReference>